<keyword evidence="3" id="KW-1185">Reference proteome</keyword>
<dbReference type="Proteomes" id="UP000193986">
    <property type="component" value="Unassembled WGS sequence"/>
</dbReference>
<evidence type="ECO:0000313" key="3">
    <source>
        <dbReference type="Proteomes" id="UP000193986"/>
    </source>
</evidence>
<evidence type="ECO:0000256" key="1">
    <source>
        <dbReference type="SAM" id="MobiDB-lite"/>
    </source>
</evidence>
<evidence type="ECO:0008006" key="4">
    <source>
        <dbReference type="Google" id="ProtNLM"/>
    </source>
</evidence>
<feature type="compositionally biased region" description="Low complexity" evidence="1">
    <location>
        <begin position="134"/>
        <end position="143"/>
    </location>
</feature>
<comment type="caution">
    <text evidence="2">The sequence shown here is derived from an EMBL/GenBank/DDBJ whole genome shotgun (WGS) entry which is preliminary data.</text>
</comment>
<proteinExistence type="predicted"/>
<accession>A0A1Y2AXM3</accession>
<feature type="region of interest" description="Disordered" evidence="1">
    <location>
        <begin position="1"/>
        <end position="27"/>
    </location>
</feature>
<dbReference type="InParanoid" id="A0A1Y2AXM3"/>
<feature type="region of interest" description="Disordered" evidence="1">
    <location>
        <begin position="134"/>
        <end position="183"/>
    </location>
</feature>
<protein>
    <recommendedName>
        <fullName evidence="4">BTB domain-containing protein</fullName>
    </recommendedName>
</protein>
<sequence>MEYEYEDEKAPLLSPNLPTSPPPPAYSALPYRDDDDTYDFAPILNGRHGNIELISADGKRFLVHRTVLEAETVFFHIYYGFVPVWRLEGRDPLRGPPHPAFPDQPIQSSNNTTSGVLNNLICLPKFLTSLRTGTSPTPTLTLTHDLSQLPPPPRTQNQLSGPPVPPKPNRPVSAPTPTTSPYTWSVPETSPVLLSLLHVLYPRNTPTMTTTTTNNNNMPLTLSVEEALPTLEMTSQVIRAAMGYQASKAINLCRARLVDFINQGQGLDVYALASYFKFQDLAVLATTSSSTLSIPPSEWTGQLRTLMGKAGSTRLEELYSRRIEAMNDILTTPIQDDGHAMTCERRGRIEQVWNNRCKEVKQALKADSGLEELLIMDLRGGHCEECLVSLAKTVQTCLLRARQIPISL</sequence>
<dbReference type="OrthoDB" id="71307at2759"/>
<gene>
    <name evidence="2" type="ORF">BCR39DRAFT_240322</name>
</gene>
<name>A0A1Y2AXM3_9TREE</name>
<evidence type="ECO:0000313" key="2">
    <source>
        <dbReference type="EMBL" id="ORY27204.1"/>
    </source>
</evidence>
<dbReference type="AlphaFoldDB" id="A0A1Y2AXM3"/>
<reference evidence="2 3" key="1">
    <citation type="submission" date="2016-07" db="EMBL/GenBank/DDBJ databases">
        <title>Pervasive Adenine N6-methylation of Active Genes in Fungi.</title>
        <authorList>
            <consortium name="DOE Joint Genome Institute"/>
            <person name="Mondo S.J."/>
            <person name="Dannebaum R.O."/>
            <person name="Kuo R.C."/>
            <person name="Labutti K."/>
            <person name="Haridas S."/>
            <person name="Kuo A."/>
            <person name="Salamov A."/>
            <person name="Ahrendt S.R."/>
            <person name="Lipzen A."/>
            <person name="Sullivan W."/>
            <person name="Andreopoulos W.B."/>
            <person name="Clum A."/>
            <person name="Lindquist E."/>
            <person name="Daum C."/>
            <person name="Ramamoorthy G.K."/>
            <person name="Gryganskyi A."/>
            <person name="Culley D."/>
            <person name="Magnuson J.K."/>
            <person name="James T.Y."/>
            <person name="O'Malley M.A."/>
            <person name="Stajich J.E."/>
            <person name="Spatafora J.W."/>
            <person name="Visel A."/>
            <person name="Grigoriev I.V."/>
        </authorList>
    </citation>
    <scope>NUCLEOTIDE SEQUENCE [LARGE SCALE GENOMIC DNA]</scope>
    <source>
        <strain evidence="2 3">68-887.2</strain>
    </source>
</reference>
<organism evidence="2 3">
    <name type="scientific">Naematelia encephala</name>
    <dbReference type="NCBI Taxonomy" id="71784"/>
    <lineage>
        <taxon>Eukaryota</taxon>
        <taxon>Fungi</taxon>
        <taxon>Dikarya</taxon>
        <taxon>Basidiomycota</taxon>
        <taxon>Agaricomycotina</taxon>
        <taxon>Tremellomycetes</taxon>
        <taxon>Tremellales</taxon>
        <taxon>Naemateliaceae</taxon>
        <taxon>Naematelia</taxon>
    </lineage>
</organism>
<dbReference type="EMBL" id="MCFC01000040">
    <property type="protein sequence ID" value="ORY27204.1"/>
    <property type="molecule type" value="Genomic_DNA"/>
</dbReference>